<protein>
    <submittedName>
        <fullName evidence="3">NADPH:quinone reductase</fullName>
    </submittedName>
</protein>
<sequence>MMAVWYDRQGPAPEVLQHGELPTPQPGPGEVRVRLYASAVNPADANRRAGRMHTMEFPRIVPHSDGAGVIDAVGPGIDSNMVGACVWICFGQRGRPFGTAAQYICLPLELTQPLPEAIGFAQGACLGIPGLTAFCSLFLAGPIAGKTVLVTGAAGAVGHYTVQLAKWAGARVIATVSSPAKKAHAERGGADAVVDYTMPDAAARILEATAGKGVEHIVDVDAIGNLALCLEVAANHAHWISYAVGPDASHALPLARLIRKNISLRGLYMPDIAPSLRREAQQGLTRWLAEVPDAVHAVHKEFPLRETALAHMEVEARSKLGTVVVSCE</sequence>
<dbReference type="EMBL" id="CP017757">
    <property type="protein sequence ID" value="AQV93917.1"/>
    <property type="molecule type" value="Genomic_DNA"/>
</dbReference>
<dbReference type="InterPro" id="IPR013154">
    <property type="entry name" value="ADH-like_N"/>
</dbReference>
<dbReference type="RefSeq" id="WP_078196223.1">
    <property type="nucleotide sequence ID" value="NZ_CP017757.2"/>
</dbReference>
<dbReference type="OrthoDB" id="9788224at2"/>
<dbReference type="GO" id="GO:0016491">
    <property type="term" value="F:oxidoreductase activity"/>
    <property type="evidence" value="ECO:0007669"/>
    <property type="project" value="InterPro"/>
</dbReference>
<dbReference type="PANTHER" id="PTHR44154">
    <property type="entry name" value="QUINONE OXIDOREDUCTASE"/>
    <property type="match status" value="1"/>
</dbReference>
<evidence type="ECO:0000313" key="4">
    <source>
        <dbReference type="Proteomes" id="UP000189627"/>
    </source>
</evidence>
<dbReference type="SUPFAM" id="SSF50129">
    <property type="entry name" value="GroES-like"/>
    <property type="match status" value="1"/>
</dbReference>
<dbReference type="SUPFAM" id="SSF51735">
    <property type="entry name" value="NAD(P)-binding Rossmann-fold domains"/>
    <property type="match status" value="1"/>
</dbReference>
<evidence type="ECO:0000313" key="3">
    <source>
        <dbReference type="EMBL" id="AQV93917.1"/>
    </source>
</evidence>
<evidence type="ECO:0000256" key="1">
    <source>
        <dbReference type="ARBA" id="ARBA00022857"/>
    </source>
</evidence>
<dbReference type="CDD" id="cd08253">
    <property type="entry name" value="zeta_crystallin"/>
    <property type="match status" value="1"/>
</dbReference>
<name>A0A1U9UNA8_CUPNE</name>
<dbReference type="Pfam" id="PF00107">
    <property type="entry name" value="ADH_zinc_N"/>
    <property type="match status" value="1"/>
</dbReference>
<organism evidence="3 4">
    <name type="scientific">Cupriavidus necator</name>
    <name type="common">Alcaligenes eutrophus</name>
    <name type="synonym">Ralstonia eutropha</name>
    <dbReference type="NCBI Taxonomy" id="106590"/>
    <lineage>
        <taxon>Bacteria</taxon>
        <taxon>Pseudomonadati</taxon>
        <taxon>Pseudomonadota</taxon>
        <taxon>Betaproteobacteria</taxon>
        <taxon>Burkholderiales</taxon>
        <taxon>Burkholderiaceae</taxon>
        <taxon>Cupriavidus</taxon>
    </lineage>
</organism>
<proteinExistence type="predicted"/>
<reference evidence="4" key="1">
    <citation type="submission" date="2017-02" db="EMBL/GenBank/DDBJ databases">
        <title>Complete genome sequence of Cupriavidus necator strain NH9, a 3-chlorobenzoate degrader.</title>
        <authorList>
            <person name="Moriuchi R."/>
            <person name="Dohra H."/>
            <person name="Ogawa N."/>
        </authorList>
    </citation>
    <scope>NUCLEOTIDE SEQUENCE [LARGE SCALE GENOMIC DNA]</scope>
    <source>
        <strain evidence="4">NH9</strain>
    </source>
</reference>
<dbReference type="AlphaFoldDB" id="A0A1U9UNA8"/>
<dbReference type="InterPro" id="IPR051603">
    <property type="entry name" value="Zinc-ADH_QOR/CCCR"/>
</dbReference>
<feature type="domain" description="Enoyl reductase (ER)" evidence="2">
    <location>
        <begin position="11"/>
        <end position="325"/>
    </location>
</feature>
<gene>
    <name evidence="3" type="ORF">BJN34_08435</name>
</gene>
<dbReference type="Pfam" id="PF08240">
    <property type="entry name" value="ADH_N"/>
    <property type="match status" value="1"/>
</dbReference>
<keyword evidence="1" id="KW-0521">NADP</keyword>
<accession>A0A1U9UNA8</accession>
<dbReference type="PANTHER" id="PTHR44154:SF1">
    <property type="entry name" value="QUINONE OXIDOREDUCTASE"/>
    <property type="match status" value="1"/>
</dbReference>
<dbReference type="InterPro" id="IPR036291">
    <property type="entry name" value="NAD(P)-bd_dom_sf"/>
</dbReference>
<dbReference type="Gene3D" id="3.90.180.10">
    <property type="entry name" value="Medium-chain alcohol dehydrogenases, catalytic domain"/>
    <property type="match status" value="1"/>
</dbReference>
<dbReference type="Gene3D" id="3.40.50.720">
    <property type="entry name" value="NAD(P)-binding Rossmann-like Domain"/>
    <property type="match status" value="1"/>
</dbReference>
<dbReference type="Proteomes" id="UP000189627">
    <property type="component" value="Chromosome 1"/>
</dbReference>
<dbReference type="InterPro" id="IPR011032">
    <property type="entry name" value="GroES-like_sf"/>
</dbReference>
<dbReference type="SMART" id="SM00829">
    <property type="entry name" value="PKS_ER"/>
    <property type="match status" value="1"/>
</dbReference>
<dbReference type="InterPro" id="IPR020843">
    <property type="entry name" value="ER"/>
</dbReference>
<dbReference type="InterPro" id="IPR013149">
    <property type="entry name" value="ADH-like_C"/>
</dbReference>
<evidence type="ECO:0000259" key="2">
    <source>
        <dbReference type="SMART" id="SM00829"/>
    </source>
</evidence>
<dbReference type="KEGG" id="cuh:BJN34_08435"/>